<gene>
    <name evidence="9" type="ORF">PSU93_02715</name>
</gene>
<keyword evidence="2 7" id="KW-0812">Transmembrane</keyword>
<name>A0AA43Q1I8_9GAMM</name>
<dbReference type="GO" id="GO:0016020">
    <property type="term" value="C:membrane"/>
    <property type="evidence" value="ECO:0007669"/>
    <property type="project" value="UniProtKB-SubCell"/>
</dbReference>
<reference evidence="9" key="1">
    <citation type="submission" date="2023-01" db="EMBL/GenBank/DDBJ databases">
        <title>Biogeochemical cycle of methane in antarctic sediments.</title>
        <authorList>
            <person name="Roldan D.M."/>
            <person name="Menes R.J."/>
        </authorList>
    </citation>
    <scope>NUCLEOTIDE SEQUENCE [LARGE SCALE GENOMIC DNA]</scope>
    <source>
        <strain evidence="9">K-2018 MAG008</strain>
    </source>
</reference>
<organism evidence="9 10">
    <name type="scientific">Candidatus Methylobacter titanis</name>
    <dbReference type="NCBI Taxonomy" id="3053457"/>
    <lineage>
        <taxon>Bacteria</taxon>
        <taxon>Pseudomonadati</taxon>
        <taxon>Pseudomonadota</taxon>
        <taxon>Gammaproteobacteria</taxon>
        <taxon>Methylococcales</taxon>
        <taxon>Methylococcaceae</taxon>
        <taxon>Methylobacter</taxon>
    </lineage>
</organism>
<evidence type="ECO:0000256" key="1">
    <source>
        <dbReference type="ARBA" id="ARBA00004167"/>
    </source>
</evidence>
<dbReference type="PANTHER" id="PTHR12763">
    <property type="match status" value="1"/>
</dbReference>
<dbReference type="InterPro" id="IPR001623">
    <property type="entry name" value="DnaJ_domain"/>
</dbReference>
<evidence type="ECO:0000256" key="2">
    <source>
        <dbReference type="ARBA" id="ARBA00022692"/>
    </source>
</evidence>
<evidence type="ECO:0000259" key="8">
    <source>
        <dbReference type="PROSITE" id="PS50076"/>
    </source>
</evidence>
<dbReference type="PROSITE" id="PS50076">
    <property type="entry name" value="DNAJ_2"/>
    <property type="match status" value="1"/>
</dbReference>
<evidence type="ECO:0000256" key="3">
    <source>
        <dbReference type="ARBA" id="ARBA00022989"/>
    </source>
</evidence>
<feature type="domain" description="J" evidence="8">
    <location>
        <begin position="113"/>
        <end position="164"/>
    </location>
</feature>
<comment type="subcellular location">
    <subcellularLocation>
        <location evidence="1">Membrane</location>
        <topology evidence="1">Single-pass membrane protein</topology>
    </subcellularLocation>
</comment>
<evidence type="ECO:0000256" key="4">
    <source>
        <dbReference type="ARBA" id="ARBA00023136"/>
    </source>
</evidence>
<evidence type="ECO:0000313" key="10">
    <source>
        <dbReference type="Proteomes" id="UP001160519"/>
    </source>
</evidence>
<sequence length="164" mass="18562">MIRLYLMLILIIIAFFGVRAFLKTSPAVLARYTTFLFLSVTGLIVLYLTVTGRLNWLFALTGVAIAFILRLMPTLLRYAPYFHRLWSQFNSAKQSASQRPSKRTSKGNMSIEEAYEVLDLKIGASEAEIIAAHRKLMQKIHPDRGGSNYLAAKINLAKKLLLKK</sequence>
<dbReference type="Proteomes" id="UP001160519">
    <property type="component" value="Unassembled WGS sequence"/>
</dbReference>
<dbReference type="EMBL" id="JAQSDF010000004">
    <property type="protein sequence ID" value="MDI1230043.1"/>
    <property type="molecule type" value="Genomic_DNA"/>
</dbReference>
<comment type="caution">
    <text evidence="9">The sequence shown here is derived from an EMBL/GenBank/DDBJ whole genome shotgun (WGS) entry which is preliminary data.</text>
</comment>
<comment type="similarity">
    <text evidence="6">Belongs to the TIM14 family.</text>
</comment>
<accession>A0AA43Q1I8</accession>
<feature type="transmembrane region" description="Helical" evidence="7">
    <location>
        <begin position="29"/>
        <end position="50"/>
    </location>
</feature>
<evidence type="ECO:0000256" key="5">
    <source>
        <dbReference type="ARBA" id="ARBA00023186"/>
    </source>
</evidence>
<keyword evidence="10" id="KW-1185">Reference proteome</keyword>
<feature type="transmembrane region" description="Helical" evidence="7">
    <location>
        <begin position="6"/>
        <end position="22"/>
    </location>
</feature>
<dbReference type="SUPFAM" id="SSF46565">
    <property type="entry name" value="Chaperone J-domain"/>
    <property type="match status" value="1"/>
</dbReference>
<proteinExistence type="inferred from homology"/>
<dbReference type="Gene3D" id="1.10.287.110">
    <property type="entry name" value="DnaJ domain"/>
    <property type="match status" value="1"/>
</dbReference>
<feature type="transmembrane region" description="Helical" evidence="7">
    <location>
        <begin position="56"/>
        <end position="76"/>
    </location>
</feature>
<evidence type="ECO:0000256" key="7">
    <source>
        <dbReference type="SAM" id="Phobius"/>
    </source>
</evidence>
<dbReference type="AlphaFoldDB" id="A0AA43Q1I8"/>
<dbReference type="Pfam" id="PF00226">
    <property type="entry name" value="DnaJ"/>
    <property type="match status" value="1"/>
</dbReference>
<evidence type="ECO:0000313" key="9">
    <source>
        <dbReference type="EMBL" id="MDI1230043.1"/>
    </source>
</evidence>
<dbReference type="PANTHER" id="PTHR12763:SF28">
    <property type="entry name" value="GEO10507P1-RELATED"/>
    <property type="match status" value="1"/>
</dbReference>
<keyword evidence="5" id="KW-0143">Chaperone</keyword>
<protein>
    <submittedName>
        <fullName evidence="9">DnaJ domain-containing protein</fullName>
    </submittedName>
</protein>
<dbReference type="InterPro" id="IPR036869">
    <property type="entry name" value="J_dom_sf"/>
</dbReference>
<keyword evidence="4 7" id="KW-0472">Membrane</keyword>
<evidence type="ECO:0000256" key="6">
    <source>
        <dbReference type="ARBA" id="ARBA00038105"/>
    </source>
</evidence>
<dbReference type="CDD" id="cd06257">
    <property type="entry name" value="DnaJ"/>
    <property type="match status" value="1"/>
</dbReference>
<dbReference type="SMART" id="SM00271">
    <property type="entry name" value="DnaJ"/>
    <property type="match status" value="1"/>
</dbReference>
<keyword evidence="3 7" id="KW-1133">Transmembrane helix</keyword>